<evidence type="ECO:0000256" key="1">
    <source>
        <dbReference type="SAM" id="Phobius"/>
    </source>
</evidence>
<feature type="transmembrane region" description="Helical" evidence="1">
    <location>
        <begin position="30"/>
        <end position="49"/>
    </location>
</feature>
<comment type="caution">
    <text evidence="2">The sequence shown here is derived from an EMBL/GenBank/DDBJ whole genome shotgun (WGS) entry which is preliminary data.</text>
</comment>
<keyword evidence="3" id="KW-1185">Reference proteome</keyword>
<gene>
    <name evidence="2" type="ORF">PVOR_25373</name>
</gene>
<feature type="transmembrane region" description="Helical" evidence="1">
    <location>
        <begin position="7"/>
        <end position="24"/>
    </location>
</feature>
<evidence type="ECO:0000313" key="3">
    <source>
        <dbReference type="Proteomes" id="UP000003094"/>
    </source>
</evidence>
<keyword evidence="1" id="KW-1133">Transmembrane helix</keyword>
<keyword evidence="1" id="KW-0812">Transmembrane</keyword>
<reference evidence="2 3" key="1">
    <citation type="journal article" date="2010" name="BMC Genomics">
        <title>Genome sequence of the pattern forming Paenibacillus vortex bacterium reveals potential for thriving in complex environments.</title>
        <authorList>
            <person name="Sirota-Madi A."/>
            <person name="Olender T."/>
            <person name="Helman Y."/>
            <person name="Ingham C."/>
            <person name="Brainis I."/>
            <person name="Roth D."/>
            <person name="Hagi E."/>
            <person name="Brodsky L."/>
            <person name="Leshkowitz D."/>
            <person name="Galatenko V."/>
            <person name="Nikolaev V."/>
            <person name="Mugasimangalam R.C."/>
            <person name="Bransburg-Zabary S."/>
            <person name="Gutnick D.L."/>
            <person name="Lancet D."/>
            <person name="Ben-Jacob E."/>
        </authorList>
    </citation>
    <scope>NUCLEOTIDE SEQUENCE [LARGE SCALE GENOMIC DNA]</scope>
    <source>
        <strain evidence="2 3">V453</strain>
    </source>
</reference>
<dbReference type="AlphaFoldDB" id="A0A2R9SPN5"/>
<proteinExistence type="predicted"/>
<accession>A0A2R9SPN5</accession>
<keyword evidence="1" id="KW-0472">Membrane</keyword>
<organism evidence="2 3">
    <name type="scientific">Paenibacillus vortex V453</name>
    <dbReference type="NCBI Taxonomy" id="715225"/>
    <lineage>
        <taxon>Bacteria</taxon>
        <taxon>Bacillati</taxon>
        <taxon>Bacillota</taxon>
        <taxon>Bacilli</taxon>
        <taxon>Bacillales</taxon>
        <taxon>Paenibacillaceae</taxon>
        <taxon>Paenibacillus</taxon>
    </lineage>
</organism>
<name>A0A2R9SPN5_9BACL</name>
<evidence type="ECO:0000313" key="2">
    <source>
        <dbReference type="EMBL" id="EFU39350.1"/>
    </source>
</evidence>
<dbReference type="KEGG" id="pvo:PVOR_25373"/>
<dbReference type="EMBL" id="ADHJ01000041">
    <property type="protein sequence ID" value="EFU39350.1"/>
    <property type="molecule type" value="Genomic_DNA"/>
</dbReference>
<protein>
    <submittedName>
        <fullName evidence="2">Uncharacterized protein</fullName>
    </submittedName>
</protein>
<dbReference type="Proteomes" id="UP000003094">
    <property type="component" value="Unassembled WGS sequence"/>
</dbReference>
<sequence>MRFARFLSRVSVLVGIAIAIYFYPEWGWGSILAGFGGFAFLTFLAFILAKGQNISDVHAAPTNNNATPNPHFLDSAAKVGESLGPPNVTWNRYI</sequence>
<dbReference type="RefSeq" id="WP_006211824.1">
    <property type="nucleotide sequence ID" value="NZ_ADHJ01000041.1"/>
</dbReference>